<evidence type="ECO:0000313" key="1">
    <source>
        <dbReference type="EMBL" id="KAF1948551.1"/>
    </source>
</evidence>
<protein>
    <submittedName>
        <fullName evidence="1">Uncharacterized protein</fullName>
    </submittedName>
</protein>
<evidence type="ECO:0000313" key="2">
    <source>
        <dbReference type="Proteomes" id="UP000800035"/>
    </source>
</evidence>
<sequence>AGPKLASLTYQKLYGQEVRPEIDGDLVVRDEYLGWELEGQKPLNRLETYGVTFDHFVPDDDPDPEVLAISLVEVDDDGGALANKYLLFTVDSSNYTGKKVLAVPRCCQFKKGSLDRGSINDGVARRGREVQRRLKREE</sequence>
<dbReference type="AlphaFoldDB" id="A0A6A5T7I4"/>
<dbReference type="EMBL" id="ML977054">
    <property type="protein sequence ID" value="KAF1948551.1"/>
    <property type="molecule type" value="Genomic_DNA"/>
</dbReference>
<dbReference type="OrthoDB" id="5150140at2759"/>
<gene>
    <name evidence="1" type="ORF">CC80DRAFT_431342</name>
</gene>
<keyword evidence="2" id="KW-1185">Reference proteome</keyword>
<accession>A0A6A5T7I4</accession>
<feature type="non-terminal residue" evidence="1">
    <location>
        <position position="1"/>
    </location>
</feature>
<dbReference type="Proteomes" id="UP000800035">
    <property type="component" value="Unassembled WGS sequence"/>
</dbReference>
<organism evidence="1 2">
    <name type="scientific">Byssothecium circinans</name>
    <dbReference type="NCBI Taxonomy" id="147558"/>
    <lineage>
        <taxon>Eukaryota</taxon>
        <taxon>Fungi</taxon>
        <taxon>Dikarya</taxon>
        <taxon>Ascomycota</taxon>
        <taxon>Pezizomycotina</taxon>
        <taxon>Dothideomycetes</taxon>
        <taxon>Pleosporomycetidae</taxon>
        <taxon>Pleosporales</taxon>
        <taxon>Massarineae</taxon>
        <taxon>Massarinaceae</taxon>
        <taxon>Byssothecium</taxon>
    </lineage>
</organism>
<reference evidence="1" key="1">
    <citation type="journal article" date="2020" name="Stud. Mycol.">
        <title>101 Dothideomycetes genomes: a test case for predicting lifestyles and emergence of pathogens.</title>
        <authorList>
            <person name="Haridas S."/>
            <person name="Albert R."/>
            <person name="Binder M."/>
            <person name="Bloem J."/>
            <person name="Labutti K."/>
            <person name="Salamov A."/>
            <person name="Andreopoulos B."/>
            <person name="Baker S."/>
            <person name="Barry K."/>
            <person name="Bills G."/>
            <person name="Bluhm B."/>
            <person name="Cannon C."/>
            <person name="Castanera R."/>
            <person name="Culley D."/>
            <person name="Daum C."/>
            <person name="Ezra D."/>
            <person name="Gonzalez J."/>
            <person name="Henrissat B."/>
            <person name="Kuo A."/>
            <person name="Liang C."/>
            <person name="Lipzen A."/>
            <person name="Lutzoni F."/>
            <person name="Magnuson J."/>
            <person name="Mondo S."/>
            <person name="Nolan M."/>
            <person name="Ohm R."/>
            <person name="Pangilinan J."/>
            <person name="Park H.-J."/>
            <person name="Ramirez L."/>
            <person name="Alfaro M."/>
            <person name="Sun H."/>
            <person name="Tritt A."/>
            <person name="Yoshinaga Y."/>
            <person name="Zwiers L.-H."/>
            <person name="Turgeon B."/>
            <person name="Goodwin S."/>
            <person name="Spatafora J."/>
            <person name="Crous P."/>
            <person name="Grigoriev I."/>
        </authorList>
    </citation>
    <scope>NUCLEOTIDE SEQUENCE</scope>
    <source>
        <strain evidence="1">CBS 675.92</strain>
    </source>
</reference>
<proteinExistence type="predicted"/>
<name>A0A6A5T7I4_9PLEO</name>